<name>A0AA37PHE6_9PEZI</name>
<evidence type="ECO:0008006" key="4">
    <source>
        <dbReference type="Google" id="ProtNLM"/>
    </source>
</evidence>
<proteinExistence type="predicted"/>
<accession>A0AA37PHE6</accession>
<protein>
    <recommendedName>
        <fullName evidence="4">C2H2-type domain-containing protein</fullName>
    </recommendedName>
</protein>
<sequence length="99" mass="11048">MANCQRSFVSAADVRDHIVNVHRKTAEEMPCGEYTINTDWFLDKHRANCDHCEHKNDAGSNTAGTPEADPREGEAPRDSRNQWIIVNGSNHGIIYVLAA</sequence>
<gene>
    <name evidence="2" type="ORF">ColSpa_12569</name>
</gene>
<evidence type="ECO:0000256" key="1">
    <source>
        <dbReference type="SAM" id="MobiDB-lite"/>
    </source>
</evidence>
<feature type="compositionally biased region" description="Basic and acidic residues" evidence="1">
    <location>
        <begin position="68"/>
        <end position="80"/>
    </location>
</feature>
<feature type="region of interest" description="Disordered" evidence="1">
    <location>
        <begin position="53"/>
        <end position="82"/>
    </location>
</feature>
<dbReference type="EMBL" id="BQXU01000066">
    <property type="protein sequence ID" value="GKT52388.1"/>
    <property type="molecule type" value="Genomic_DNA"/>
</dbReference>
<dbReference type="Proteomes" id="UP001055115">
    <property type="component" value="Unassembled WGS sequence"/>
</dbReference>
<keyword evidence="3" id="KW-1185">Reference proteome</keyword>
<evidence type="ECO:0000313" key="2">
    <source>
        <dbReference type="EMBL" id="GKT52388.1"/>
    </source>
</evidence>
<dbReference type="GeneID" id="73333371"/>
<organism evidence="2 3">
    <name type="scientific">Colletotrichum spaethianum</name>
    <dbReference type="NCBI Taxonomy" id="700344"/>
    <lineage>
        <taxon>Eukaryota</taxon>
        <taxon>Fungi</taxon>
        <taxon>Dikarya</taxon>
        <taxon>Ascomycota</taxon>
        <taxon>Pezizomycotina</taxon>
        <taxon>Sordariomycetes</taxon>
        <taxon>Hypocreomycetidae</taxon>
        <taxon>Glomerellales</taxon>
        <taxon>Glomerellaceae</taxon>
        <taxon>Colletotrichum</taxon>
        <taxon>Colletotrichum spaethianum species complex</taxon>
    </lineage>
</organism>
<evidence type="ECO:0000313" key="3">
    <source>
        <dbReference type="Proteomes" id="UP001055115"/>
    </source>
</evidence>
<reference evidence="2 3" key="1">
    <citation type="submission" date="2022-03" db="EMBL/GenBank/DDBJ databases">
        <title>Genome data of Colletotrichum spp.</title>
        <authorList>
            <person name="Utami Y.D."/>
            <person name="Hiruma K."/>
        </authorList>
    </citation>
    <scope>NUCLEOTIDE SEQUENCE [LARGE SCALE GENOMIC DNA]</scope>
    <source>
        <strain evidence="2 3">MAFF 239500</strain>
    </source>
</reference>
<comment type="caution">
    <text evidence="2">The sequence shown here is derived from an EMBL/GenBank/DDBJ whole genome shotgun (WGS) entry which is preliminary data.</text>
</comment>
<dbReference type="AlphaFoldDB" id="A0AA37PHE6"/>
<dbReference type="RefSeq" id="XP_049134738.1">
    <property type="nucleotide sequence ID" value="XM_049278781.1"/>
</dbReference>